<keyword evidence="2" id="KW-1185">Reference proteome</keyword>
<gene>
    <name evidence="1" type="ORF">ES288_A01G222900v1</name>
</gene>
<dbReference type="Proteomes" id="UP000323506">
    <property type="component" value="Chromosome A01"/>
</dbReference>
<reference evidence="1 2" key="1">
    <citation type="submission" date="2019-06" db="EMBL/GenBank/DDBJ databases">
        <title>WGS assembly of Gossypium darwinii.</title>
        <authorList>
            <person name="Chen Z.J."/>
            <person name="Sreedasyam A."/>
            <person name="Ando A."/>
            <person name="Song Q."/>
            <person name="De L."/>
            <person name="Hulse-Kemp A."/>
            <person name="Ding M."/>
            <person name="Ye W."/>
            <person name="Kirkbride R."/>
            <person name="Jenkins J."/>
            <person name="Plott C."/>
            <person name="Lovell J."/>
            <person name="Lin Y.-M."/>
            <person name="Vaughn R."/>
            <person name="Liu B."/>
            <person name="Li W."/>
            <person name="Simpson S."/>
            <person name="Scheffler B."/>
            <person name="Saski C."/>
            <person name="Grover C."/>
            <person name="Hu G."/>
            <person name="Conover J."/>
            <person name="Carlson J."/>
            <person name="Shu S."/>
            <person name="Boston L."/>
            <person name="Williams M."/>
            <person name="Peterson D."/>
            <person name="Mcgee K."/>
            <person name="Jones D."/>
            <person name="Wendel J."/>
            <person name="Stelly D."/>
            <person name="Grimwood J."/>
            <person name="Schmutz J."/>
        </authorList>
    </citation>
    <scope>NUCLEOTIDE SEQUENCE [LARGE SCALE GENOMIC DNA]</scope>
    <source>
        <strain evidence="1">1808015.09</strain>
    </source>
</reference>
<protein>
    <submittedName>
        <fullName evidence="1">Uncharacterized protein</fullName>
    </submittedName>
</protein>
<dbReference type="AlphaFoldDB" id="A0A5D2HQW4"/>
<name>A0A5D2HQW4_GOSDA</name>
<organism evidence="1 2">
    <name type="scientific">Gossypium darwinii</name>
    <name type="common">Darwin's cotton</name>
    <name type="synonym">Gossypium barbadense var. darwinii</name>
    <dbReference type="NCBI Taxonomy" id="34276"/>
    <lineage>
        <taxon>Eukaryota</taxon>
        <taxon>Viridiplantae</taxon>
        <taxon>Streptophyta</taxon>
        <taxon>Embryophyta</taxon>
        <taxon>Tracheophyta</taxon>
        <taxon>Spermatophyta</taxon>
        <taxon>Magnoliopsida</taxon>
        <taxon>eudicotyledons</taxon>
        <taxon>Gunneridae</taxon>
        <taxon>Pentapetalae</taxon>
        <taxon>rosids</taxon>
        <taxon>malvids</taxon>
        <taxon>Malvales</taxon>
        <taxon>Malvaceae</taxon>
        <taxon>Malvoideae</taxon>
        <taxon>Gossypium</taxon>
    </lineage>
</organism>
<dbReference type="EMBL" id="CM017688">
    <property type="protein sequence ID" value="TYH32079.1"/>
    <property type="molecule type" value="Genomic_DNA"/>
</dbReference>
<evidence type="ECO:0000313" key="2">
    <source>
        <dbReference type="Proteomes" id="UP000323506"/>
    </source>
</evidence>
<dbReference type="PANTHER" id="PTHR38223:SF4">
    <property type="match status" value="1"/>
</dbReference>
<evidence type="ECO:0000313" key="1">
    <source>
        <dbReference type="EMBL" id="TYH32079.1"/>
    </source>
</evidence>
<dbReference type="PANTHER" id="PTHR38223">
    <property type="match status" value="1"/>
</dbReference>
<proteinExistence type="predicted"/>
<accession>A0A5D2HQW4</accession>
<sequence length="139" mass="15781">MTTASFLFVPSINKQLNPPKALILNSSISFSEMAGLQYNFFPTDFYYPRPQSLPDHAIRVAAVTIQTPKKEVSLSSNDLEWPKSVGFRVHQPKNTEPAVLPMHQHQPTAYVEDQSKLVKYYPNPLSWFTFIAQHLSNSS</sequence>